<comment type="caution">
    <text evidence="2">The sequence shown here is derived from an EMBL/GenBank/DDBJ whole genome shotgun (WGS) entry which is preliminary data.</text>
</comment>
<dbReference type="EMBL" id="BART01025351">
    <property type="protein sequence ID" value="GAG99830.1"/>
    <property type="molecule type" value="Genomic_DNA"/>
</dbReference>
<protein>
    <submittedName>
        <fullName evidence="2">Uncharacterized protein</fullName>
    </submittedName>
</protein>
<dbReference type="AlphaFoldDB" id="X1BXS0"/>
<gene>
    <name evidence="2" type="ORF">S01H4_45525</name>
</gene>
<feature type="region of interest" description="Disordered" evidence="1">
    <location>
        <begin position="17"/>
        <end position="95"/>
    </location>
</feature>
<feature type="compositionally biased region" description="Basic and acidic residues" evidence="1">
    <location>
        <begin position="42"/>
        <end position="54"/>
    </location>
</feature>
<reference evidence="2" key="1">
    <citation type="journal article" date="2014" name="Front. Microbiol.">
        <title>High frequency of phylogenetically diverse reductive dehalogenase-homologous genes in deep subseafloor sedimentary metagenomes.</title>
        <authorList>
            <person name="Kawai M."/>
            <person name="Futagami T."/>
            <person name="Toyoda A."/>
            <person name="Takaki Y."/>
            <person name="Nishi S."/>
            <person name="Hori S."/>
            <person name="Arai W."/>
            <person name="Tsubouchi T."/>
            <person name="Morono Y."/>
            <person name="Uchiyama I."/>
            <person name="Ito T."/>
            <person name="Fujiyama A."/>
            <person name="Inagaki F."/>
            <person name="Takami H."/>
        </authorList>
    </citation>
    <scope>NUCLEOTIDE SEQUENCE</scope>
    <source>
        <strain evidence="2">Expedition CK06-06</strain>
    </source>
</reference>
<feature type="compositionally biased region" description="Low complexity" evidence="1">
    <location>
        <begin position="70"/>
        <end position="81"/>
    </location>
</feature>
<evidence type="ECO:0000313" key="2">
    <source>
        <dbReference type="EMBL" id="GAG99830.1"/>
    </source>
</evidence>
<evidence type="ECO:0000256" key="1">
    <source>
        <dbReference type="SAM" id="MobiDB-lite"/>
    </source>
</evidence>
<accession>X1BXS0</accession>
<feature type="compositionally biased region" description="Polar residues" evidence="1">
    <location>
        <begin position="29"/>
        <end position="40"/>
    </location>
</feature>
<name>X1BXS0_9ZZZZ</name>
<proteinExistence type="predicted"/>
<sequence length="95" mass="11008">MFNKYFFYNNALAWREQTTNTHEQKEQSKTNTPTPNTTLRYATHDAHRTKHDTAQPKPSQKPPKAKKHPNPNQKNPNATQTKKAKATEKARVPRV</sequence>
<organism evidence="2">
    <name type="scientific">marine sediment metagenome</name>
    <dbReference type="NCBI Taxonomy" id="412755"/>
    <lineage>
        <taxon>unclassified sequences</taxon>
        <taxon>metagenomes</taxon>
        <taxon>ecological metagenomes</taxon>
    </lineage>
</organism>
<feature type="compositionally biased region" description="Basic and acidic residues" evidence="1">
    <location>
        <begin position="85"/>
        <end position="95"/>
    </location>
</feature>